<dbReference type="OrthoDB" id="491619at2759"/>
<dbReference type="OMA" id="RTHEEDM"/>
<feature type="compositionally biased region" description="Basic and acidic residues" evidence="2">
    <location>
        <begin position="1213"/>
        <end position="1225"/>
    </location>
</feature>
<feature type="coiled-coil region" evidence="1">
    <location>
        <begin position="977"/>
        <end position="1004"/>
    </location>
</feature>
<dbReference type="AlphaFoldDB" id="A0A813G2S2"/>
<feature type="region of interest" description="Disordered" evidence="2">
    <location>
        <begin position="1176"/>
        <end position="1237"/>
    </location>
</feature>
<feature type="region of interest" description="Disordered" evidence="2">
    <location>
        <begin position="518"/>
        <end position="559"/>
    </location>
</feature>
<evidence type="ECO:0000256" key="2">
    <source>
        <dbReference type="SAM" id="MobiDB-lite"/>
    </source>
</evidence>
<feature type="region of interest" description="Disordered" evidence="2">
    <location>
        <begin position="1108"/>
        <end position="1131"/>
    </location>
</feature>
<feature type="region of interest" description="Disordered" evidence="2">
    <location>
        <begin position="376"/>
        <end position="403"/>
    </location>
</feature>
<comment type="caution">
    <text evidence="3">The sequence shown here is derived from an EMBL/GenBank/DDBJ whole genome shotgun (WGS) entry which is preliminary data.</text>
</comment>
<accession>A0A813G2S2</accession>
<protein>
    <submittedName>
        <fullName evidence="3">Uncharacterized protein</fullName>
    </submittedName>
</protein>
<feature type="compositionally biased region" description="Basic and acidic residues" evidence="2">
    <location>
        <begin position="295"/>
        <end position="358"/>
    </location>
</feature>
<keyword evidence="1" id="KW-0175">Coiled coil</keyword>
<name>A0A813G2S2_POLGL</name>
<sequence>MFSQLTAERWGPPARGSLVGPGSYDLPSTLDGQGVLSWEGPERWQSSSDAGMMSHCESVSKLSERMGESPGLASAPTPSRNSLGSSSHRGDCSEKGGVHVVSEKENRLPAAPLTARTTFPATKKDSGVRSPRIQSPQPPMATVKALFAPAAPPTPTGAFRAVPRVFVAPPQAPSTPTGAFRASFPPGARTPGTAWVVTAAPPTAASAGAPAPAARPPTAASADKPSATAACAPGGGSSSSEALARQRGRDLRLVDQLDLVRDELKQKAREAKELHQSLSAKDRKLDELQKKLEELAADKREANRRTVEAESERDLKRRQLHEKDQDLQALQRKNESMKVANEERGKRSERNEEEHRAALSELQRLKTSVECLQERLATSERDRRIAEQSSRQSSKRNSELETGLQAHIEVLEEQLNRESLRRRELEERQAKEGAEREQGETELAEERRRASNLQGIVTQLQSETKLKLAAELQRSEQQSKLEDELCAIKATVQAGAEAQQRSEERRAELERRAAEAEAALEAASNSLAAQKAQNAELEEERQRFGKEQHSQLKEKVEATEKHAKDLAQELADERARCEVLERLVGQHQEKERAAHLAAEGERQSRLADPSYRELEARALRAEAEAEEAKLNLERWKEWGDEQQLRELTAEGERLEKIKEVKEDVTRQVEDARRELVVENRALQQRILELENGPGGSAARSERSAKQEEKLAEQASALATNSTLLVELEAESKRHQRDSAATTAKLETLRGEFDAAGRKHDEQRLQLEEKCRQVEARAARTEAAASVAADEFADERSSAEAKERVLREEQKVALVARAKDAEELLEAEQGSAGRRQRELEQALADAKSRVASMRWQLLSENFTRQKLAADEEAVWAQTRKAAAHWRSAAQGATQDEGRGVRQDLELERLDQENESFKDQNRQVLLSLQLQQQDLQLALVETRRLQEREEVYERDVLRMSERSAELGGHANPKQKIKHLMAVKDENQSLRQELKRAKQSVAQLEGSLRAAQFFEVGTQPPNSEAKAGRRQAGAQQPMTPGRPLSRTPAPGADAADERSENLRRVEKAEQLRHARAHRRASERAANEYQHLYTLVERALAMGSTTAASGLGDIMTDPTSPAAGDVDAEGGGVSTRANADHAELYRRLRRLSANLSSSSAPLVRGAAVQQALLEESMADGDSILGSTPESPEEVPKTPRQESQVVPGCSPEPEEELTVSRKERGGRSYDDEAADGFLDSIV</sequence>
<organism evidence="3 4">
    <name type="scientific">Polarella glacialis</name>
    <name type="common">Dinoflagellate</name>
    <dbReference type="NCBI Taxonomy" id="89957"/>
    <lineage>
        <taxon>Eukaryota</taxon>
        <taxon>Sar</taxon>
        <taxon>Alveolata</taxon>
        <taxon>Dinophyceae</taxon>
        <taxon>Suessiales</taxon>
        <taxon>Suessiaceae</taxon>
        <taxon>Polarella</taxon>
    </lineage>
</organism>
<dbReference type="EMBL" id="CAJNNV010026612">
    <property type="protein sequence ID" value="CAE8618644.1"/>
    <property type="molecule type" value="Genomic_DNA"/>
</dbReference>
<feature type="compositionally biased region" description="Basic and acidic residues" evidence="2">
    <location>
        <begin position="416"/>
        <end position="449"/>
    </location>
</feature>
<feature type="region of interest" description="Disordered" evidence="2">
    <location>
        <begin position="295"/>
        <end position="364"/>
    </location>
</feature>
<feature type="compositionally biased region" description="Basic and acidic residues" evidence="2">
    <location>
        <begin position="88"/>
        <end position="104"/>
    </location>
</feature>
<feature type="coiled-coil region" evidence="1">
    <location>
        <begin position="763"/>
        <end position="808"/>
    </location>
</feature>
<evidence type="ECO:0000313" key="4">
    <source>
        <dbReference type="Proteomes" id="UP000654075"/>
    </source>
</evidence>
<feature type="compositionally biased region" description="Basic and acidic residues" evidence="2">
    <location>
        <begin position="699"/>
        <end position="711"/>
    </location>
</feature>
<feature type="region of interest" description="Disordered" evidence="2">
    <location>
        <begin position="1011"/>
        <end position="1059"/>
    </location>
</feature>
<feature type="region of interest" description="Disordered" evidence="2">
    <location>
        <begin position="1"/>
        <end position="104"/>
    </location>
</feature>
<feature type="region of interest" description="Disordered" evidence="2">
    <location>
        <begin position="688"/>
        <end position="714"/>
    </location>
</feature>
<feature type="region of interest" description="Disordered" evidence="2">
    <location>
        <begin position="203"/>
        <end position="252"/>
    </location>
</feature>
<feature type="region of interest" description="Disordered" evidence="2">
    <location>
        <begin position="416"/>
        <end position="451"/>
    </location>
</feature>
<evidence type="ECO:0000256" key="1">
    <source>
        <dbReference type="SAM" id="Coils"/>
    </source>
</evidence>
<evidence type="ECO:0000313" key="3">
    <source>
        <dbReference type="EMBL" id="CAE8618644.1"/>
    </source>
</evidence>
<gene>
    <name evidence="3" type="ORF">PGLA1383_LOCUS36252</name>
</gene>
<feature type="compositionally biased region" description="Low complexity" evidence="2">
    <location>
        <begin position="203"/>
        <end position="245"/>
    </location>
</feature>
<keyword evidence="4" id="KW-1185">Reference proteome</keyword>
<reference evidence="3" key="1">
    <citation type="submission" date="2021-02" db="EMBL/GenBank/DDBJ databases">
        <authorList>
            <person name="Dougan E. K."/>
            <person name="Rhodes N."/>
            <person name="Thang M."/>
            <person name="Chan C."/>
        </authorList>
    </citation>
    <scope>NUCLEOTIDE SEQUENCE</scope>
</reference>
<dbReference type="Proteomes" id="UP000654075">
    <property type="component" value="Unassembled WGS sequence"/>
</dbReference>
<proteinExistence type="predicted"/>
<feature type="compositionally biased region" description="Basic and acidic residues" evidence="2">
    <location>
        <begin position="540"/>
        <end position="559"/>
    </location>
</feature>
<feature type="compositionally biased region" description="Polar residues" evidence="2">
    <location>
        <begin position="76"/>
        <end position="87"/>
    </location>
</feature>
<feature type="compositionally biased region" description="Low complexity" evidence="2">
    <location>
        <begin position="518"/>
        <end position="530"/>
    </location>
</feature>
<feature type="compositionally biased region" description="Basic and acidic residues" evidence="2">
    <location>
        <begin position="377"/>
        <end position="386"/>
    </location>
</feature>